<dbReference type="Pfam" id="PF12034">
    <property type="entry name" value="YfbK_C"/>
    <property type="match status" value="1"/>
</dbReference>
<evidence type="ECO:0000313" key="3">
    <source>
        <dbReference type="Proteomes" id="UP000242317"/>
    </source>
</evidence>
<dbReference type="EMBL" id="FMYK01000010">
    <property type="protein sequence ID" value="SDC68507.1"/>
    <property type="molecule type" value="Genomic_DNA"/>
</dbReference>
<dbReference type="InterPro" id="IPR002035">
    <property type="entry name" value="VWF_A"/>
</dbReference>
<dbReference type="InterPro" id="IPR051173">
    <property type="entry name" value="Ca_channel_alpha-2/delta"/>
</dbReference>
<dbReference type="PROSITE" id="PS50234">
    <property type="entry name" value="VWFA"/>
    <property type="match status" value="1"/>
</dbReference>
<evidence type="ECO:0000313" key="2">
    <source>
        <dbReference type="EMBL" id="SDC68507.1"/>
    </source>
</evidence>
<proteinExistence type="predicted"/>
<organism evidence="2 3">
    <name type="scientific">Acinetobacter marinus</name>
    <dbReference type="NCBI Taxonomy" id="281375"/>
    <lineage>
        <taxon>Bacteria</taxon>
        <taxon>Pseudomonadati</taxon>
        <taxon>Pseudomonadota</taxon>
        <taxon>Gammaproteobacteria</taxon>
        <taxon>Moraxellales</taxon>
        <taxon>Moraxellaceae</taxon>
        <taxon>Acinetobacter</taxon>
    </lineage>
</organism>
<dbReference type="Proteomes" id="UP000242317">
    <property type="component" value="Unassembled WGS sequence"/>
</dbReference>
<dbReference type="InterPro" id="IPR036465">
    <property type="entry name" value="vWFA_dom_sf"/>
</dbReference>
<protein>
    <submittedName>
        <fullName evidence="2">Ca-activated chloride channel family protein</fullName>
    </submittedName>
</protein>
<dbReference type="AlphaFoldDB" id="A0A1G6NMI3"/>
<dbReference type="PANTHER" id="PTHR10166">
    <property type="entry name" value="VOLTAGE-DEPENDENT CALCIUM CHANNEL SUBUNIT ALPHA-2/DELTA-RELATED"/>
    <property type="match status" value="1"/>
</dbReference>
<reference evidence="3" key="1">
    <citation type="submission" date="2016-09" db="EMBL/GenBank/DDBJ databases">
        <authorList>
            <person name="Varghese N."/>
            <person name="Submissions S."/>
        </authorList>
    </citation>
    <scope>NUCLEOTIDE SEQUENCE [LARGE SCALE GENOMIC DNA]</scope>
    <source>
        <strain evidence="3">ANC 3699</strain>
    </source>
</reference>
<gene>
    <name evidence="2" type="ORF">SAMN05421749_11028</name>
</gene>
<evidence type="ECO:0000259" key="1">
    <source>
        <dbReference type="PROSITE" id="PS50234"/>
    </source>
</evidence>
<dbReference type="Gene3D" id="3.40.50.410">
    <property type="entry name" value="von Willebrand factor, type A domain"/>
    <property type="match status" value="1"/>
</dbReference>
<feature type="domain" description="VWFA" evidence="1">
    <location>
        <begin position="239"/>
        <end position="424"/>
    </location>
</feature>
<dbReference type="InterPro" id="IPR021908">
    <property type="entry name" value="YfbK_C"/>
</dbReference>
<accession>A0A1G6NMI3</accession>
<dbReference type="InterPro" id="IPR022156">
    <property type="entry name" value="Uncharacterised_YfbK_N"/>
</dbReference>
<dbReference type="Pfam" id="PF12450">
    <property type="entry name" value="vWF_A"/>
    <property type="match status" value="1"/>
</dbReference>
<dbReference type="SMART" id="SM00327">
    <property type="entry name" value="VWA"/>
    <property type="match status" value="1"/>
</dbReference>
<dbReference type="CDD" id="cd01465">
    <property type="entry name" value="vWA_subgroup"/>
    <property type="match status" value="1"/>
</dbReference>
<sequence length="601" mass="66328">MKQKTTNHKTTVHNITDQDAVTLSIMKRLAMKQLAMKRLEPSAPVMGSLFLLVGVSALSACSSSPRQASDTQIATESAVVEVEAAPMVEAAAVSQNQMLYRQSAGAKHTGMNRIAIHPSVPPYPAPDPKQNTQNYENHIENPIKRVSEQPVSTFSIDVDTGSYTNARQMIWQGQKMPSEAIRAEEFINYFEYDYPQTQRKLPFTTNTLLTTAPWDSSHQLLRVALKAQDIHAKDLPATNLVYLIDVSGSMGSEDKLDLVKTALLEMTDHLRAQDKISIVTYSGKEELVLSGVSGAQKSKIKSAINGLSAEGSTNGEDAINMAYRQAQTHLIKNGINRILLLTDGDFNVGTTDTKSLTQMIRQYQSKGIGFSTLGVGNQYYNDGLMEQLADAGHGKYSYLDSIGEARKVLIHEMSSTLANVAQDVKVQVEFNPAYVQEYRLIGYDNRQLAREDFNNDKVDAGDIGAGHTVTALYEIIPVGAKSTLDPLRYQNNSGSAVKGTRNGEIAYLKLRYKPMQQTTSQLIEAPIREKSLVAWKNAGADMYFATAAAQFASKLQQRKDIPVQSWQQIIQMAQAGATDDRFGQKQEMIALMKKAQLQYPD</sequence>
<dbReference type="SUPFAM" id="SSF53300">
    <property type="entry name" value="vWA-like"/>
    <property type="match status" value="1"/>
</dbReference>
<name>A0A1G6NMI3_9GAMM</name>
<dbReference type="Pfam" id="PF00092">
    <property type="entry name" value="VWA"/>
    <property type="match status" value="1"/>
</dbReference>
<keyword evidence="3" id="KW-1185">Reference proteome</keyword>
<dbReference type="PANTHER" id="PTHR10166:SF37">
    <property type="entry name" value="STOLID, ISOFORM H"/>
    <property type="match status" value="1"/>
</dbReference>